<evidence type="ECO:0000259" key="1">
    <source>
        <dbReference type="Pfam" id="PF08241"/>
    </source>
</evidence>
<dbReference type="InterPro" id="IPR013216">
    <property type="entry name" value="Methyltransf_11"/>
</dbReference>
<dbReference type="Gene3D" id="3.40.50.150">
    <property type="entry name" value="Vaccinia Virus protein VP39"/>
    <property type="match status" value="1"/>
</dbReference>
<proteinExistence type="predicted"/>
<evidence type="ECO:0000313" key="2">
    <source>
        <dbReference type="EMBL" id="OGG13467.1"/>
    </source>
</evidence>
<name>A0A1F5ZMZ3_9BACT</name>
<dbReference type="EMBL" id="MFJE01000054">
    <property type="protein sequence ID" value="OGG13467.1"/>
    <property type="molecule type" value="Genomic_DNA"/>
</dbReference>
<evidence type="ECO:0000313" key="3">
    <source>
        <dbReference type="Proteomes" id="UP000177383"/>
    </source>
</evidence>
<comment type="caution">
    <text evidence="2">The sequence shown here is derived from an EMBL/GenBank/DDBJ whole genome shotgun (WGS) entry which is preliminary data.</text>
</comment>
<dbReference type="PANTHER" id="PTHR43861">
    <property type="entry name" value="TRANS-ACONITATE 2-METHYLTRANSFERASE-RELATED"/>
    <property type="match status" value="1"/>
</dbReference>
<dbReference type="AlphaFoldDB" id="A0A1F5ZMZ3"/>
<accession>A0A1F5ZMZ3</accession>
<dbReference type="InterPro" id="IPR029063">
    <property type="entry name" value="SAM-dependent_MTases_sf"/>
</dbReference>
<dbReference type="STRING" id="1798375.A2773_00485"/>
<dbReference type="Pfam" id="PF08241">
    <property type="entry name" value="Methyltransf_11"/>
    <property type="match status" value="1"/>
</dbReference>
<organism evidence="2 3">
    <name type="scientific">Candidatus Gottesmanbacteria bacterium RIFCSPHIGHO2_01_FULL_39_10</name>
    <dbReference type="NCBI Taxonomy" id="1798375"/>
    <lineage>
        <taxon>Bacteria</taxon>
        <taxon>Candidatus Gottesmaniibacteriota</taxon>
    </lineage>
</organism>
<dbReference type="CDD" id="cd02440">
    <property type="entry name" value="AdoMet_MTases"/>
    <property type="match status" value="1"/>
</dbReference>
<dbReference type="GO" id="GO:0008757">
    <property type="term" value="F:S-adenosylmethionine-dependent methyltransferase activity"/>
    <property type="evidence" value="ECO:0007669"/>
    <property type="project" value="InterPro"/>
</dbReference>
<dbReference type="Proteomes" id="UP000177383">
    <property type="component" value="Unassembled WGS sequence"/>
</dbReference>
<feature type="domain" description="Methyltransferase type 11" evidence="1">
    <location>
        <begin position="40"/>
        <end position="130"/>
    </location>
</feature>
<dbReference type="SUPFAM" id="SSF53335">
    <property type="entry name" value="S-adenosyl-L-methionine-dependent methyltransferases"/>
    <property type="match status" value="1"/>
</dbReference>
<reference evidence="2 3" key="1">
    <citation type="journal article" date="2016" name="Nat. Commun.">
        <title>Thousands of microbial genomes shed light on interconnected biogeochemical processes in an aquifer system.</title>
        <authorList>
            <person name="Anantharaman K."/>
            <person name="Brown C.T."/>
            <person name="Hug L.A."/>
            <person name="Sharon I."/>
            <person name="Castelle C.J."/>
            <person name="Probst A.J."/>
            <person name="Thomas B.C."/>
            <person name="Singh A."/>
            <person name="Wilkins M.J."/>
            <person name="Karaoz U."/>
            <person name="Brodie E.L."/>
            <person name="Williams K.H."/>
            <person name="Hubbard S.S."/>
            <person name="Banfield J.F."/>
        </authorList>
    </citation>
    <scope>NUCLEOTIDE SEQUENCE [LARGE SCALE GENOMIC DNA]</scope>
</reference>
<gene>
    <name evidence="2" type="ORF">A2773_00485</name>
</gene>
<dbReference type="PANTHER" id="PTHR43861:SF1">
    <property type="entry name" value="TRANS-ACONITATE 2-METHYLTRANSFERASE"/>
    <property type="match status" value="1"/>
</dbReference>
<sequence length="257" mass="29818">MNLEYFLKTYLRERPLFLSLIRAKEALLYQKYLPLKKPILDVGCGDGFFAKVAFGKKYIDVGLDVEDSRVEEAKNLGVYKKIVIYDGQKIPFPDKYFSTVVSNSVLEHVSDLDIVLKEIYRVLKPGGLFITIVMAKPWEENLFGAKLLGDFYKKWMRRKQVHVNLLKKEEWDNEFRKAGLKIGETVGHLTPISCRWIDLLHYISIPSLLSYKLFGKWVLFPDLAKNIYPLKYLAKIVSENVPSEKSGAIFYVLKKRI</sequence>
<protein>
    <recommendedName>
        <fullName evidence="1">Methyltransferase type 11 domain-containing protein</fullName>
    </recommendedName>
</protein>